<accession>A0AAW8NGJ2</accession>
<protein>
    <submittedName>
        <fullName evidence="1">Uncharacterized protein</fullName>
    </submittedName>
</protein>
<dbReference type="Proteomes" id="UP001259340">
    <property type="component" value="Unassembled WGS sequence"/>
</dbReference>
<reference evidence="2 4" key="1">
    <citation type="journal article" date="2022" name="bioRxiv">
        <title>Prophages regulate Shewanella fidelis 3313 motility and biofilm formation: implications for gut colonization dynamics in Ciona robusta.</title>
        <authorList>
            <person name="Natarajan O."/>
            <person name="Gibboney S.L."/>
            <person name="Young M.N."/>
            <person name="Lim S.J."/>
            <person name="Pluta N."/>
            <person name="Atkinson C.G."/>
            <person name="Leigh B.A."/>
            <person name="Liberti A."/>
            <person name="Kees E.D."/>
            <person name="Breitbart M."/>
            <person name="Gralnick J.A."/>
            <person name="Dishaw L.J."/>
        </authorList>
    </citation>
    <scope>NUCLEOTIDE SEQUENCE [LARGE SCALE GENOMIC DNA]</scope>
    <source>
        <strain evidence="2 4">JG4066</strain>
    </source>
</reference>
<sequence>MNLLGVICAGVIAATSVAVKPINLDVVSLEQRLHKRLDNGFFWTDIASKQALVCPLKQLPLCLAQLPRSANKLLPLPAEYYRELLGRRGAMVLPVHHGDVAGIILTDFNQLPSQQTINWGVGHFSLPLKQQAILTYWHELGHLYAIDALSAQGEVIQSQYQHEWLADLYLLWRIAIETNSLELAWQQYHRRNIAMMNDSEFMSHWSVPVLAQVFELYSLEQLRDFSNFNLFYADVSKRLTLHDQDSLDEFSSLIQRTFGAGTVQPLPGYMYWRKPKLGLYLKPTLIALMGQDEATKWLAQQQMNAEATLNYYD</sequence>
<organism evidence="1 3">
    <name type="scientific">Shewanella fidelis</name>
    <dbReference type="NCBI Taxonomy" id="173509"/>
    <lineage>
        <taxon>Bacteria</taxon>
        <taxon>Pseudomonadati</taxon>
        <taxon>Pseudomonadota</taxon>
        <taxon>Gammaproteobacteria</taxon>
        <taxon>Alteromonadales</taxon>
        <taxon>Shewanellaceae</taxon>
        <taxon>Shewanella</taxon>
    </lineage>
</organism>
<dbReference type="RefSeq" id="WP_310653825.1">
    <property type="nucleotide sequence ID" value="NZ_JAPMLA010000007.1"/>
</dbReference>
<evidence type="ECO:0000313" key="3">
    <source>
        <dbReference type="Proteomes" id="UP001259340"/>
    </source>
</evidence>
<proteinExistence type="predicted"/>
<dbReference type="Proteomes" id="UP001271263">
    <property type="component" value="Unassembled WGS sequence"/>
</dbReference>
<dbReference type="EMBL" id="JAPMLD010000007">
    <property type="protein sequence ID" value="MDW4825465.1"/>
    <property type="molecule type" value="Genomic_DNA"/>
</dbReference>
<reference evidence="1" key="2">
    <citation type="submission" date="2022-11" db="EMBL/GenBank/DDBJ databases">
        <title>Prophages regulate Shewanella fidelis motility and biofilm formation: implications for gut colonization dynamics in Ciona robusta.</title>
        <authorList>
            <person name="Natarajan O."/>
            <person name="Gibboney S.L."/>
            <person name="Young M.N."/>
            <person name="Lim S.J."/>
            <person name="Pluta N."/>
            <person name="Atkinson C.G.F."/>
            <person name="Leigh B.A."/>
            <person name="Liberti A."/>
            <person name="Kees E."/>
            <person name="Breitbart M."/>
            <person name="Gralnick J."/>
            <person name="Dishaw L.J."/>
        </authorList>
    </citation>
    <scope>NUCLEOTIDE SEQUENCE</scope>
    <source>
        <strain evidence="1">3313</strain>
    </source>
</reference>
<comment type="caution">
    <text evidence="1">The sequence shown here is derived from an EMBL/GenBank/DDBJ whole genome shotgun (WGS) entry which is preliminary data.</text>
</comment>
<name>A0AAW8NGJ2_9GAMM</name>
<evidence type="ECO:0000313" key="1">
    <source>
        <dbReference type="EMBL" id="MDR8522473.1"/>
    </source>
</evidence>
<evidence type="ECO:0000313" key="4">
    <source>
        <dbReference type="Proteomes" id="UP001271263"/>
    </source>
</evidence>
<keyword evidence="4" id="KW-1185">Reference proteome</keyword>
<evidence type="ECO:0000313" key="2">
    <source>
        <dbReference type="EMBL" id="MDW4825465.1"/>
    </source>
</evidence>
<dbReference type="AlphaFoldDB" id="A0AAW8NGJ2"/>
<gene>
    <name evidence="1" type="ORF">OS133_02020</name>
    <name evidence="2" type="ORF">OS134_15455</name>
</gene>
<dbReference type="EMBL" id="JAPMLE010000001">
    <property type="protein sequence ID" value="MDR8522473.1"/>
    <property type="molecule type" value="Genomic_DNA"/>
</dbReference>